<feature type="region of interest" description="Disordered" evidence="1">
    <location>
        <begin position="150"/>
        <end position="176"/>
    </location>
</feature>
<feature type="compositionally biased region" description="Basic and acidic residues" evidence="1">
    <location>
        <begin position="84"/>
        <end position="94"/>
    </location>
</feature>
<evidence type="ECO:0000256" key="1">
    <source>
        <dbReference type="SAM" id="MobiDB-lite"/>
    </source>
</evidence>
<proteinExistence type="predicted"/>
<name>A0AAQ3SRJ8_PASNO</name>
<gene>
    <name evidence="2" type="ORF">U9M48_009468</name>
</gene>
<dbReference type="Proteomes" id="UP001341281">
    <property type="component" value="Chromosome 02"/>
</dbReference>
<keyword evidence="3" id="KW-1185">Reference proteome</keyword>
<evidence type="ECO:0000313" key="3">
    <source>
        <dbReference type="Proteomes" id="UP001341281"/>
    </source>
</evidence>
<dbReference type="EMBL" id="CP144746">
    <property type="protein sequence ID" value="WVZ59311.1"/>
    <property type="molecule type" value="Genomic_DNA"/>
</dbReference>
<protein>
    <submittedName>
        <fullName evidence="2">Uncharacterized protein</fullName>
    </submittedName>
</protein>
<feature type="compositionally biased region" description="Low complexity" evidence="1">
    <location>
        <begin position="154"/>
        <end position="176"/>
    </location>
</feature>
<accession>A0AAQ3SRJ8</accession>
<evidence type="ECO:0000313" key="2">
    <source>
        <dbReference type="EMBL" id="WVZ59311.1"/>
    </source>
</evidence>
<dbReference type="AlphaFoldDB" id="A0AAQ3SRJ8"/>
<feature type="region of interest" description="Disordered" evidence="1">
    <location>
        <begin position="41"/>
        <end position="94"/>
    </location>
</feature>
<sequence>MNAAAPLPPTGHRPAHACTGVEEEALAARAGRWRLTVGNGGRRSCRMRPGAAGAGAGEGEEEAWRRRAWEPGGSQATAVSGAGRRPDYGSREEAEPRRIQIQFLSFTKAPRTLPPSLLLHAVSLHVAPSSRLRRSRPPPKPATVAALLPARLPGTRGARAPTLAATAPSLKPAAAA</sequence>
<organism evidence="2 3">
    <name type="scientific">Paspalum notatum var. saurae</name>
    <dbReference type="NCBI Taxonomy" id="547442"/>
    <lineage>
        <taxon>Eukaryota</taxon>
        <taxon>Viridiplantae</taxon>
        <taxon>Streptophyta</taxon>
        <taxon>Embryophyta</taxon>
        <taxon>Tracheophyta</taxon>
        <taxon>Spermatophyta</taxon>
        <taxon>Magnoliopsida</taxon>
        <taxon>Liliopsida</taxon>
        <taxon>Poales</taxon>
        <taxon>Poaceae</taxon>
        <taxon>PACMAD clade</taxon>
        <taxon>Panicoideae</taxon>
        <taxon>Andropogonodae</taxon>
        <taxon>Paspaleae</taxon>
        <taxon>Paspalinae</taxon>
        <taxon>Paspalum</taxon>
    </lineage>
</organism>
<reference evidence="2 3" key="1">
    <citation type="submission" date="2024-02" db="EMBL/GenBank/DDBJ databases">
        <title>High-quality chromosome-scale genome assembly of Pensacola bahiagrass (Paspalum notatum Flugge var. saurae).</title>
        <authorList>
            <person name="Vega J.M."/>
            <person name="Podio M."/>
            <person name="Orjuela J."/>
            <person name="Siena L.A."/>
            <person name="Pessino S.C."/>
            <person name="Combes M.C."/>
            <person name="Mariac C."/>
            <person name="Albertini E."/>
            <person name="Pupilli F."/>
            <person name="Ortiz J.P.A."/>
            <person name="Leblanc O."/>
        </authorList>
    </citation>
    <scope>NUCLEOTIDE SEQUENCE [LARGE SCALE GENOMIC DNA]</scope>
    <source>
        <strain evidence="2">R1</strain>
        <tissue evidence="2">Leaf</tissue>
    </source>
</reference>